<evidence type="ECO:0000256" key="1">
    <source>
        <dbReference type="SAM" id="MobiDB-lite"/>
    </source>
</evidence>
<dbReference type="AlphaFoldDB" id="A0AAN8LRB0"/>
<proteinExistence type="predicted"/>
<evidence type="ECO:0000313" key="3">
    <source>
        <dbReference type="Proteomes" id="UP001356427"/>
    </source>
</evidence>
<feature type="compositionally biased region" description="Basic and acidic residues" evidence="1">
    <location>
        <begin position="19"/>
        <end position="33"/>
    </location>
</feature>
<keyword evidence="3" id="KW-1185">Reference proteome</keyword>
<accession>A0AAN8LRB0</accession>
<sequence>MRSSSTSWQRRPLNPSPGGEEKSMPNSNEKEKPLSVMDEDSHCSVSSVCGAMDVHGASLPSNAVGLTSPPYTATPVDHDYTKRKTLRRQQQTWQQQYEGEQQADATPELDHDSCLPRSPMWLASLNECSQDSVVVMLLDNNSTQDAFTDPASSQASSHIKL</sequence>
<dbReference type="EMBL" id="JAGTTL010000021">
    <property type="protein sequence ID" value="KAK6306436.1"/>
    <property type="molecule type" value="Genomic_DNA"/>
</dbReference>
<organism evidence="2 3">
    <name type="scientific">Coregonus suidteri</name>
    <dbReference type="NCBI Taxonomy" id="861788"/>
    <lineage>
        <taxon>Eukaryota</taxon>
        <taxon>Metazoa</taxon>
        <taxon>Chordata</taxon>
        <taxon>Craniata</taxon>
        <taxon>Vertebrata</taxon>
        <taxon>Euteleostomi</taxon>
        <taxon>Actinopterygii</taxon>
        <taxon>Neopterygii</taxon>
        <taxon>Teleostei</taxon>
        <taxon>Protacanthopterygii</taxon>
        <taxon>Salmoniformes</taxon>
        <taxon>Salmonidae</taxon>
        <taxon>Coregoninae</taxon>
        <taxon>Coregonus</taxon>
    </lineage>
</organism>
<gene>
    <name evidence="2" type="ORF">J4Q44_G00233610</name>
</gene>
<name>A0AAN8LRB0_9TELE</name>
<evidence type="ECO:0000313" key="2">
    <source>
        <dbReference type="EMBL" id="KAK6306436.1"/>
    </source>
</evidence>
<dbReference type="Proteomes" id="UP001356427">
    <property type="component" value="Unassembled WGS sequence"/>
</dbReference>
<comment type="caution">
    <text evidence="2">The sequence shown here is derived from an EMBL/GenBank/DDBJ whole genome shotgun (WGS) entry which is preliminary data.</text>
</comment>
<protein>
    <submittedName>
        <fullName evidence="2">Uncharacterized protein</fullName>
    </submittedName>
</protein>
<reference evidence="2 3" key="1">
    <citation type="submission" date="2021-04" db="EMBL/GenBank/DDBJ databases">
        <authorList>
            <person name="De Guttry C."/>
            <person name="Zahm M."/>
            <person name="Klopp C."/>
            <person name="Cabau C."/>
            <person name="Louis A."/>
            <person name="Berthelot C."/>
            <person name="Parey E."/>
            <person name="Roest Crollius H."/>
            <person name="Montfort J."/>
            <person name="Robinson-Rechavi M."/>
            <person name="Bucao C."/>
            <person name="Bouchez O."/>
            <person name="Gislard M."/>
            <person name="Lluch J."/>
            <person name="Milhes M."/>
            <person name="Lampietro C."/>
            <person name="Lopez Roques C."/>
            <person name="Donnadieu C."/>
            <person name="Braasch I."/>
            <person name="Desvignes T."/>
            <person name="Postlethwait J."/>
            <person name="Bobe J."/>
            <person name="Wedekind C."/>
            <person name="Guiguen Y."/>
        </authorList>
    </citation>
    <scope>NUCLEOTIDE SEQUENCE [LARGE SCALE GENOMIC DNA]</scope>
    <source>
        <strain evidence="2">Cs_M1</strain>
        <tissue evidence="2">Blood</tissue>
    </source>
</reference>
<feature type="compositionally biased region" description="Low complexity" evidence="1">
    <location>
        <begin position="89"/>
        <end position="102"/>
    </location>
</feature>
<feature type="region of interest" description="Disordered" evidence="1">
    <location>
        <begin position="1"/>
        <end position="40"/>
    </location>
</feature>
<feature type="region of interest" description="Disordered" evidence="1">
    <location>
        <begin position="86"/>
        <end position="111"/>
    </location>
</feature>